<dbReference type="Gene3D" id="1.20.1540.10">
    <property type="entry name" value="Rhomboid-like"/>
    <property type="match status" value="1"/>
</dbReference>
<keyword evidence="4 5" id="KW-0472">Membrane</keyword>
<dbReference type="Pfam" id="PF01694">
    <property type="entry name" value="Rhomboid"/>
    <property type="match status" value="1"/>
</dbReference>
<evidence type="ECO:0000313" key="8">
    <source>
        <dbReference type="Proteomes" id="UP000307749"/>
    </source>
</evidence>
<evidence type="ECO:0000256" key="3">
    <source>
        <dbReference type="ARBA" id="ARBA00022989"/>
    </source>
</evidence>
<evidence type="ECO:0000259" key="6">
    <source>
        <dbReference type="Pfam" id="PF01694"/>
    </source>
</evidence>
<dbReference type="AlphaFoldDB" id="A0A4S3KR80"/>
<feature type="transmembrane region" description="Helical" evidence="5">
    <location>
        <begin position="83"/>
        <end position="101"/>
    </location>
</feature>
<sequence>MNARATALLRFCALPLLLSLLCALLQALHATPLLQYQRGAILHGQYWRLLSGNFVHLGWGHLAHDLVGLWLIWALFGHALSARGWVALLLWDGLAIGLGLLACSPAVHWYVGISAILYGMFTVGCLANVRARPWYAGLLLAGMLALIAWSNLHGPLAAEDWGMDGPVLPIAHLYGATGAALFMLARWSCNSRRTAPHAGAR</sequence>
<comment type="subcellular location">
    <subcellularLocation>
        <location evidence="1">Membrane</location>
        <topology evidence="1">Multi-pass membrane protein</topology>
    </subcellularLocation>
</comment>
<dbReference type="EMBL" id="MWQO01000010">
    <property type="protein sequence ID" value="THD11585.1"/>
    <property type="molecule type" value="Genomic_DNA"/>
</dbReference>
<dbReference type="InterPro" id="IPR023826">
    <property type="entry name" value="Rhom-like_SP_proteobac"/>
</dbReference>
<gene>
    <name evidence="7" type="ORF">B1806_02950</name>
</gene>
<keyword evidence="2 5" id="KW-0812">Transmembrane</keyword>
<evidence type="ECO:0000256" key="1">
    <source>
        <dbReference type="ARBA" id="ARBA00004141"/>
    </source>
</evidence>
<comment type="caution">
    <text evidence="7">The sequence shown here is derived from an EMBL/GenBank/DDBJ whole genome shotgun (WGS) entry which is preliminary data.</text>
</comment>
<dbReference type="STRING" id="993689.GCA_002077135_02715"/>
<protein>
    <submittedName>
        <fullName evidence="7">Rhombosortase</fullName>
    </submittedName>
</protein>
<dbReference type="RefSeq" id="WP_081128549.1">
    <property type="nucleotide sequence ID" value="NZ_LDOS01000002.1"/>
</dbReference>
<accession>A0A4S3KR80</accession>
<reference evidence="7 8" key="1">
    <citation type="submission" date="2017-02" db="EMBL/GenBank/DDBJ databases">
        <title>Whole genome sequencing of Metallibacterium scheffleri DSM 24874 (T).</title>
        <authorList>
            <person name="Kumar S."/>
            <person name="Patil P."/>
            <person name="Patil P.B."/>
        </authorList>
    </citation>
    <scope>NUCLEOTIDE SEQUENCE [LARGE SCALE GENOMIC DNA]</scope>
    <source>
        <strain evidence="7 8">DSM 24874</strain>
    </source>
</reference>
<evidence type="ECO:0000256" key="2">
    <source>
        <dbReference type="ARBA" id="ARBA00022692"/>
    </source>
</evidence>
<feature type="transmembrane region" description="Helical" evidence="5">
    <location>
        <begin position="54"/>
        <end position="76"/>
    </location>
</feature>
<name>A0A4S3KR80_9GAMM</name>
<evidence type="ECO:0000256" key="4">
    <source>
        <dbReference type="ARBA" id="ARBA00023136"/>
    </source>
</evidence>
<dbReference type="SUPFAM" id="SSF144091">
    <property type="entry name" value="Rhomboid-like"/>
    <property type="match status" value="1"/>
</dbReference>
<evidence type="ECO:0000313" key="7">
    <source>
        <dbReference type="EMBL" id="THD11585.1"/>
    </source>
</evidence>
<dbReference type="GO" id="GO:0004252">
    <property type="term" value="F:serine-type endopeptidase activity"/>
    <property type="evidence" value="ECO:0007669"/>
    <property type="project" value="InterPro"/>
</dbReference>
<feature type="domain" description="Peptidase S54 rhomboid" evidence="6">
    <location>
        <begin position="44"/>
        <end position="183"/>
    </location>
</feature>
<proteinExistence type="predicted"/>
<dbReference type="NCBIfam" id="TIGR03902">
    <property type="entry name" value="rhom_GG_sort"/>
    <property type="match status" value="1"/>
</dbReference>
<keyword evidence="3 5" id="KW-1133">Transmembrane helix</keyword>
<evidence type="ECO:0000256" key="5">
    <source>
        <dbReference type="SAM" id="Phobius"/>
    </source>
</evidence>
<feature type="transmembrane region" description="Helical" evidence="5">
    <location>
        <begin position="134"/>
        <end position="152"/>
    </location>
</feature>
<dbReference type="OrthoDB" id="196054at2"/>
<dbReference type="InterPro" id="IPR035952">
    <property type="entry name" value="Rhomboid-like_sf"/>
</dbReference>
<feature type="transmembrane region" description="Helical" evidence="5">
    <location>
        <begin position="107"/>
        <end position="127"/>
    </location>
</feature>
<dbReference type="GO" id="GO:0016020">
    <property type="term" value="C:membrane"/>
    <property type="evidence" value="ECO:0007669"/>
    <property type="project" value="UniProtKB-SubCell"/>
</dbReference>
<organism evidence="7 8">
    <name type="scientific">Metallibacterium scheffleri</name>
    <dbReference type="NCBI Taxonomy" id="993689"/>
    <lineage>
        <taxon>Bacteria</taxon>
        <taxon>Pseudomonadati</taxon>
        <taxon>Pseudomonadota</taxon>
        <taxon>Gammaproteobacteria</taxon>
        <taxon>Lysobacterales</taxon>
        <taxon>Rhodanobacteraceae</taxon>
        <taxon>Metallibacterium</taxon>
    </lineage>
</organism>
<feature type="transmembrane region" description="Helical" evidence="5">
    <location>
        <begin position="167"/>
        <end position="185"/>
    </location>
</feature>
<keyword evidence="8" id="KW-1185">Reference proteome</keyword>
<dbReference type="InterPro" id="IPR022764">
    <property type="entry name" value="Peptidase_S54_rhomboid_dom"/>
</dbReference>
<dbReference type="Proteomes" id="UP000307749">
    <property type="component" value="Unassembled WGS sequence"/>
</dbReference>